<dbReference type="AlphaFoldDB" id="A0A061J4W1"/>
<dbReference type="EMBL" id="AUPL01003150">
    <property type="protein sequence ID" value="ESL09136.1"/>
    <property type="molecule type" value="Genomic_DNA"/>
</dbReference>
<dbReference type="VEuPathDB" id="TriTrypDB:TRSC58_03150"/>
<dbReference type="Proteomes" id="UP000031737">
    <property type="component" value="Unassembled WGS sequence"/>
</dbReference>
<organism evidence="2 3">
    <name type="scientific">Trypanosoma rangeli SC58</name>
    <dbReference type="NCBI Taxonomy" id="429131"/>
    <lineage>
        <taxon>Eukaryota</taxon>
        <taxon>Discoba</taxon>
        <taxon>Euglenozoa</taxon>
        <taxon>Kinetoplastea</taxon>
        <taxon>Metakinetoplastina</taxon>
        <taxon>Trypanosomatida</taxon>
        <taxon>Trypanosomatidae</taxon>
        <taxon>Trypanosoma</taxon>
        <taxon>Herpetosoma</taxon>
    </lineage>
</organism>
<dbReference type="OrthoDB" id="261359at2759"/>
<evidence type="ECO:0000313" key="2">
    <source>
        <dbReference type="EMBL" id="ESL09136.1"/>
    </source>
</evidence>
<accession>A0A061J4W1</accession>
<feature type="compositionally biased region" description="Basic and acidic residues" evidence="1">
    <location>
        <begin position="139"/>
        <end position="150"/>
    </location>
</feature>
<keyword evidence="3" id="KW-1185">Reference proteome</keyword>
<evidence type="ECO:0000256" key="1">
    <source>
        <dbReference type="SAM" id="MobiDB-lite"/>
    </source>
</evidence>
<gene>
    <name evidence="2" type="ORF">TRSC58_03150</name>
</gene>
<comment type="caution">
    <text evidence="2">The sequence shown here is derived from an EMBL/GenBank/DDBJ whole genome shotgun (WGS) entry which is preliminary data.</text>
</comment>
<evidence type="ECO:0000313" key="3">
    <source>
        <dbReference type="Proteomes" id="UP000031737"/>
    </source>
</evidence>
<reference evidence="2 3" key="1">
    <citation type="submission" date="2013-07" db="EMBL/GenBank/DDBJ databases">
        <authorList>
            <person name="Stoco P.H."/>
            <person name="Wagner G."/>
            <person name="Gerber A."/>
            <person name="Zaha A."/>
            <person name="Thompson C."/>
            <person name="Bartholomeu D.C."/>
            <person name="Luckemeyer D.D."/>
            <person name="Bahia D."/>
            <person name="Loreto E."/>
            <person name="Prestes E.B."/>
            <person name="Lima F.M."/>
            <person name="Rodrigues-Luiz G."/>
            <person name="Vallejo G.A."/>
            <person name="Filho J.F."/>
            <person name="Monteiro K.M."/>
            <person name="Tyler K.M."/>
            <person name="de Almeida L.G."/>
            <person name="Ortiz M.F."/>
            <person name="Siervo M.A."/>
            <person name="de Moraes M.H."/>
            <person name="Cunha O.L."/>
            <person name="Mendonca-Neto R."/>
            <person name="Silva R."/>
            <person name="Teixeira S.M."/>
            <person name="Murta S.M."/>
            <person name="Sincero T.C."/>
            <person name="Mendes T.A."/>
            <person name="Urmenyi T.P."/>
            <person name="Silva V.G."/>
            <person name="da Rocha W.D."/>
            <person name="Andersson B."/>
            <person name="Romanha A.J."/>
            <person name="Steindel M."/>
            <person name="de Vasconcelos A.T."/>
            <person name="Grisard E.C."/>
        </authorList>
    </citation>
    <scope>NUCLEOTIDE SEQUENCE [LARGE SCALE GENOMIC DNA]</scope>
    <source>
        <strain evidence="2 3">SC58</strain>
    </source>
</reference>
<feature type="region of interest" description="Disordered" evidence="1">
    <location>
        <begin position="133"/>
        <end position="154"/>
    </location>
</feature>
<name>A0A061J4W1_TRYRA</name>
<proteinExistence type="predicted"/>
<protein>
    <submittedName>
        <fullName evidence="2">Uncharacterized protein</fullName>
    </submittedName>
</protein>
<sequence length="180" mass="20006">MLALRSRNEFEQVGVDFVSCTICPAMKTIIIPISCLAFELRELLSSFLDLDVESIELYRKGSNSFISVPDVSLGVGHYYVLLRIRGGKGGFRKQLEKKGRAFARARRLREINPAGVGSRLKKENKLVLGKNAEGNESEINEKSPPGEKEIQPNSVRTVKIREAVRTGVKKTLEGLLCSKT</sequence>